<organism evidence="5 6">
    <name type="scientific">Romanomermis culicivorax</name>
    <name type="common">Nematode worm</name>
    <dbReference type="NCBI Taxonomy" id="13658"/>
    <lineage>
        <taxon>Eukaryota</taxon>
        <taxon>Metazoa</taxon>
        <taxon>Ecdysozoa</taxon>
        <taxon>Nematoda</taxon>
        <taxon>Enoplea</taxon>
        <taxon>Dorylaimia</taxon>
        <taxon>Mermithida</taxon>
        <taxon>Mermithoidea</taxon>
        <taxon>Mermithidae</taxon>
        <taxon>Romanomermis</taxon>
    </lineage>
</organism>
<keyword evidence="5" id="KW-1185">Reference proteome</keyword>
<dbReference type="PROSITE" id="PS50011">
    <property type="entry name" value="PROTEIN_KINASE_DOM"/>
    <property type="match status" value="1"/>
</dbReference>
<feature type="domain" description="Protein kinase" evidence="4">
    <location>
        <begin position="1"/>
        <end position="129"/>
    </location>
</feature>
<evidence type="ECO:0000256" key="1">
    <source>
        <dbReference type="ARBA" id="ARBA00022741"/>
    </source>
</evidence>
<dbReference type="InterPro" id="IPR000719">
    <property type="entry name" value="Prot_kinase_dom"/>
</dbReference>
<dbReference type="SMART" id="SM00219">
    <property type="entry name" value="TyrKc"/>
    <property type="match status" value="1"/>
</dbReference>
<dbReference type="Pfam" id="PF07714">
    <property type="entry name" value="PK_Tyr_Ser-Thr"/>
    <property type="match status" value="1"/>
</dbReference>
<dbReference type="InterPro" id="IPR020635">
    <property type="entry name" value="Tyr_kinase_cat_dom"/>
</dbReference>
<dbReference type="GO" id="GO:0005524">
    <property type="term" value="F:ATP binding"/>
    <property type="evidence" value="ECO:0007669"/>
    <property type="project" value="UniProtKB-KW"/>
</dbReference>
<evidence type="ECO:0000256" key="3">
    <source>
        <dbReference type="SAM" id="MobiDB-lite"/>
    </source>
</evidence>
<name>A0A915HPA4_ROMCU</name>
<dbReference type="PRINTS" id="PR00109">
    <property type="entry name" value="TYRKINASE"/>
</dbReference>
<proteinExistence type="predicted"/>
<feature type="region of interest" description="Disordered" evidence="3">
    <location>
        <begin position="163"/>
        <end position="185"/>
    </location>
</feature>
<dbReference type="InterPro" id="IPR050198">
    <property type="entry name" value="Non-receptor_tyrosine_kinases"/>
</dbReference>
<dbReference type="SUPFAM" id="SSF56112">
    <property type="entry name" value="Protein kinase-like (PK-like)"/>
    <property type="match status" value="1"/>
</dbReference>
<evidence type="ECO:0000313" key="5">
    <source>
        <dbReference type="Proteomes" id="UP000887565"/>
    </source>
</evidence>
<keyword evidence="2" id="KW-0067">ATP-binding</keyword>
<evidence type="ECO:0000256" key="2">
    <source>
        <dbReference type="ARBA" id="ARBA00022840"/>
    </source>
</evidence>
<evidence type="ECO:0000259" key="4">
    <source>
        <dbReference type="PROSITE" id="PS50011"/>
    </source>
</evidence>
<dbReference type="InterPro" id="IPR001245">
    <property type="entry name" value="Ser-Thr/Tyr_kinase_cat_dom"/>
</dbReference>
<evidence type="ECO:0000313" key="6">
    <source>
        <dbReference type="WBParaSite" id="nRc.2.0.1.t03182-RA"/>
    </source>
</evidence>
<sequence>MLQVSDFGLSRRDDSGRGYQLQSAQKLPLRWLAPECFTKRSWTKASDVWSFGILMYEVFTNGCEPYADMNLDEAKDLSKHISRGGHPSEIPGLNPLMRETMLSCWKLKEEDRPTMEQLRDMLAKAYPRIADCIDRPCDVADCSMWLTGGLHSRPHSIGLILQPATGHGRPGGAVGQSAHNAKNSG</sequence>
<dbReference type="PANTHER" id="PTHR24418">
    <property type="entry name" value="TYROSINE-PROTEIN KINASE"/>
    <property type="match status" value="1"/>
</dbReference>
<dbReference type="AlphaFoldDB" id="A0A915HPA4"/>
<keyword evidence="1" id="KW-0547">Nucleotide-binding</keyword>
<dbReference type="InterPro" id="IPR011009">
    <property type="entry name" value="Kinase-like_dom_sf"/>
</dbReference>
<accession>A0A915HPA4</accession>
<dbReference type="GO" id="GO:0004713">
    <property type="term" value="F:protein tyrosine kinase activity"/>
    <property type="evidence" value="ECO:0007669"/>
    <property type="project" value="InterPro"/>
</dbReference>
<protein>
    <submittedName>
        <fullName evidence="6">Protein kinase domain-containing protein</fullName>
    </submittedName>
</protein>
<dbReference type="Proteomes" id="UP000887565">
    <property type="component" value="Unplaced"/>
</dbReference>
<reference evidence="6" key="1">
    <citation type="submission" date="2022-11" db="UniProtKB">
        <authorList>
            <consortium name="WormBaseParasite"/>
        </authorList>
    </citation>
    <scope>IDENTIFICATION</scope>
</reference>
<dbReference type="Gene3D" id="1.10.510.10">
    <property type="entry name" value="Transferase(Phosphotransferase) domain 1"/>
    <property type="match status" value="1"/>
</dbReference>
<dbReference type="WBParaSite" id="nRc.2.0.1.t03182-RA">
    <property type="protein sequence ID" value="nRc.2.0.1.t03182-RA"/>
    <property type="gene ID" value="nRc.2.0.1.g03182"/>
</dbReference>